<name>A0A7K2IM84_9ACTN</name>
<keyword evidence="2" id="KW-1015">Disulfide bond</keyword>
<feature type="domain" description="LamG-like jellyroll fold" evidence="5">
    <location>
        <begin position="452"/>
        <end position="589"/>
    </location>
</feature>
<dbReference type="RefSeq" id="WP_161110126.1">
    <property type="nucleotide sequence ID" value="NZ_WWHY01000001.1"/>
</dbReference>
<evidence type="ECO:0000313" key="7">
    <source>
        <dbReference type="Proteomes" id="UP000467124"/>
    </source>
</evidence>
<feature type="signal peptide" evidence="4">
    <location>
        <begin position="1"/>
        <end position="32"/>
    </location>
</feature>
<dbReference type="Proteomes" id="UP000467124">
    <property type="component" value="Unassembled WGS sequence"/>
</dbReference>
<reference evidence="6 7" key="1">
    <citation type="journal article" date="2019" name="Nat. Commun.">
        <title>The antimicrobial potential of Streptomyces from insect microbiomes.</title>
        <authorList>
            <person name="Chevrette M.G."/>
            <person name="Carlson C.M."/>
            <person name="Ortega H.E."/>
            <person name="Thomas C."/>
            <person name="Ananiev G.E."/>
            <person name="Barns K.J."/>
            <person name="Book A.J."/>
            <person name="Cagnazzo J."/>
            <person name="Carlos C."/>
            <person name="Flanigan W."/>
            <person name="Grubbs K.J."/>
            <person name="Horn H.A."/>
            <person name="Hoffmann F.M."/>
            <person name="Klassen J.L."/>
            <person name="Knack J.J."/>
            <person name="Lewin G.R."/>
            <person name="McDonald B.R."/>
            <person name="Muller L."/>
            <person name="Melo W.G.P."/>
            <person name="Pinto-Tomas A.A."/>
            <person name="Schmitz A."/>
            <person name="Wendt-Pienkowski E."/>
            <person name="Wildman S."/>
            <person name="Zhao M."/>
            <person name="Zhang F."/>
            <person name="Bugni T.S."/>
            <person name="Andes D.R."/>
            <person name="Pupo M.T."/>
            <person name="Currie C.R."/>
        </authorList>
    </citation>
    <scope>NUCLEOTIDE SEQUENCE [LARGE SCALE GENOMIC DNA]</scope>
    <source>
        <strain evidence="6 7">SID5840</strain>
    </source>
</reference>
<dbReference type="Pfam" id="PF13385">
    <property type="entry name" value="Laminin_G_3"/>
    <property type="match status" value="2"/>
</dbReference>
<dbReference type="SUPFAM" id="SSF49899">
    <property type="entry name" value="Concanavalin A-like lectins/glucanases"/>
    <property type="match status" value="2"/>
</dbReference>
<dbReference type="SMART" id="SM00560">
    <property type="entry name" value="LamGL"/>
    <property type="match status" value="2"/>
</dbReference>
<dbReference type="GO" id="GO:0006955">
    <property type="term" value="P:immune response"/>
    <property type="evidence" value="ECO:0007669"/>
    <property type="project" value="InterPro"/>
</dbReference>
<evidence type="ECO:0000313" key="6">
    <source>
        <dbReference type="EMBL" id="MYR31091.1"/>
    </source>
</evidence>
<evidence type="ECO:0000256" key="2">
    <source>
        <dbReference type="ARBA" id="ARBA00023157"/>
    </source>
</evidence>
<feature type="compositionally biased region" description="Polar residues" evidence="3">
    <location>
        <begin position="42"/>
        <end position="56"/>
    </location>
</feature>
<sequence>MRRPLLRATAISAVGALALSLALSLASVSPVAAEKRADFDTTSVRPASAPEVTSTDYPAGDRAHGSVGRAGEFTFSNNGVDAATAYHYSVNDASCSTKITLDEPGANATVTITPTRDGPNLIHARTTDAQGRSSACELVYVFTVAPLAEPVAYFPLNEGQGTTSTDVMDRSRTATALQDLEWTRGRVGARTGQSYRLEGTAAQVGGNSMLATDGPVVDTSGSFSVSAWVYLDELPTGNATALAQAGESGSGFQLGYQGGDAQSWAFAMASHDGDPATWTYADATTPVETEVWTHLLGIRDADSGEIALYVDGVERSRVEHADAWNAEGELLLGGGKHEGELTHQWPGAIDDVRIWDRQVFDEPLAGDREARSEVWKLANRPTALGGRWMLEETEGTIAADASDHGLDATLHADPLTAWNQAMNDVTFAPGVSLNVAEREHLITEGPAIRTDRSYSVAAWARLDEVDHDSVALAQGAFTLGYEHAPGGGNWVLKVASADGAGASEWHRSLSIHKARFGGWTHLAATYDHSLGQATLYVDGVAQGTVEISDALHTGGPVTIGGSWSEGGLSDPWSGDLGDVHLYQGVLSRHDINNVYEGLIPTSSP</sequence>
<evidence type="ECO:0000256" key="4">
    <source>
        <dbReference type="SAM" id="SignalP"/>
    </source>
</evidence>
<dbReference type="PANTHER" id="PTHR46943">
    <property type="entry name" value="PENTRAXIN-RELATED PROTEIN PTX3"/>
    <property type="match status" value="1"/>
</dbReference>
<dbReference type="InterPro" id="IPR042837">
    <property type="entry name" value="PTX3"/>
</dbReference>
<evidence type="ECO:0000259" key="5">
    <source>
        <dbReference type="SMART" id="SM00560"/>
    </source>
</evidence>
<evidence type="ECO:0000256" key="1">
    <source>
        <dbReference type="ARBA" id="ARBA00022729"/>
    </source>
</evidence>
<protein>
    <submittedName>
        <fullName evidence="6">LamG domain-containing protein</fullName>
    </submittedName>
</protein>
<dbReference type="PANTHER" id="PTHR46943:SF1">
    <property type="entry name" value="PENTRAXIN-RELATED PROTEIN PTX3"/>
    <property type="match status" value="1"/>
</dbReference>
<keyword evidence="1 4" id="KW-0732">Signal</keyword>
<comment type="caution">
    <text evidence="6">The sequence shown here is derived from an EMBL/GenBank/DDBJ whole genome shotgun (WGS) entry which is preliminary data.</text>
</comment>
<proteinExistence type="predicted"/>
<accession>A0A7K2IM84</accession>
<evidence type="ECO:0000256" key="3">
    <source>
        <dbReference type="SAM" id="MobiDB-lite"/>
    </source>
</evidence>
<feature type="chain" id="PRO_5029507258" evidence="4">
    <location>
        <begin position="33"/>
        <end position="604"/>
    </location>
</feature>
<dbReference type="Gene3D" id="2.60.120.200">
    <property type="match status" value="2"/>
</dbReference>
<feature type="region of interest" description="Disordered" evidence="3">
    <location>
        <begin position="42"/>
        <end position="61"/>
    </location>
</feature>
<gene>
    <name evidence="6" type="ORF">GTW20_02075</name>
</gene>
<feature type="domain" description="LamG-like jellyroll fold" evidence="5">
    <location>
        <begin position="221"/>
        <end position="362"/>
    </location>
</feature>
<dbReference type="EMBL" id="WWHY01000001">
    <property type="protein sequence ID" value="MYR31091.1"/>
    <property type="molecule type" value="Genomic_DNA"/>
</dbReference>
<dbReference type="AlphaFoldDB" id="A0A7K2IM84"/>
<dbReference type="InterPro" id="IPR006558">
    <property type="entry name" value="LamG-like"/>
</dbReference>
<organism evidence="6 7">
    <name type="scientific">Nocardiopsis alba</name>
    <dbReference type="NCBI Taxonomy" id="53437"/>
    <lineage>
        <taxon>Bacteria</taxon>
        <taxon>Bacillati</taxon>
        <taxon>Actinomycetota</taxon>
        <taxon>Actinomycetes</taxon>
        <taxon>Streptosporangiales</taxon>
        <taxon>Nocardiopsidaceae</taxon>
        <taxon>Nocardiopsis</taxon>
    </lineage>
</organism>
<dbReference type="InterPro" id="IPR013320">
    <property type="entry name" value="ConA-like_dom_sf"/>
</dbReference>